<accession>F0F366</accession>
<gene>
    <name evidence="1" type="ORF">HMPREF9141_0032</name>
</gene>
<proteinExistence type="predicted"/>
<dbReference type="EMBL" id="AEWX01000001">
    <property type="protein sequence ID" value="EGC21282.1"/>
    <property type="molecule type" value="Genomic_DNA"/>
</dbReference>
<keyword evidence="2" id="KW-1185">Reference proteome</keyword>
<sequence length="50" mass="5643">MQHLASLFHVLTGCSAGTPLRLHIRLLCKTSLQRLFRMCRSLTADTEPFA</sequence>
<evidence type="ECO:0000313" key="1">
    <source>
        <dbReference type="EMBL" id="EGC21282.1"/>
    </source>
</evidence>
<name>F0F366_9BACT</name>
<dbReference type="HOGENOM" id="CLU_3121224_0_0_10"/>
<dbReference type="AlphaFoldDB" id="F0F366"/>
<organism evidence="1 2">
    <name type="scientific">Prevotella multiformis DSM 16608</name>
    <dbReference type="NCBI Taxonomy" id="888743"/>
    <lineage>
        <taxon>Bacteria</taxon>
        <taxon>Pseudomonadati</taxon>
        <taxon>Bacteroidota</taxon>
        <taxon>Bacteroidia</taxon>
        <taxon>Bacteroidales</taxon>
        <taxon>Prevotellaceae</taxon>
        <taxon>Prevotella</taxon>
    </lineage>
</organism>
<dbReference type="Proteomes" id="UP000005697">
    <property type="component" value="Unassembled WGS sequence"/>
</dbReference>
<dbReference type="STRING" id="888743.HMPREF9141_0032"/>
<evidence type="ECO:0000313" key="2">
    <source>
        <dbReference type="Proteomes" id="UP000005697"/>
    </source>
</evidence>
<comment type="caution">
    <text evidence="1">The sequence shown here is derived from an EMBL/GenBank/DDBJ whole genome shotgun (WGS) entry which is preliminary data.</text>
</comment>
<reference evidence="1 2" key="1">
    <citation type="submission" date="2011-01" db="EMBL/GenBank/DDBJ databases">
        <authorList>
            <person name="Muzny D."/>
            <person name="Qin X."/>
            <person name="Deng J."/>
            <person name="Jiang H."/>
            <person name="Liu Y."/>
            <person name="Qu J."/>
            <person name="Song X.-Z."/>
            <person name="Zhang L."/>
            <person name="Thornton R."/>
            <person name="Coyle M."/>
            <person name="Francisco L."/>
            <person name="Jackson L."/>
            <person name="Javaid M."/>
            <person name="Korchina V."/>
            <person name="Kovar C."/>
            <person name="Mata R."/>
            <person name="Mathew T."/>
            <person name="Ngo R."/>
            <person name="Nguyen L."/>
            <person name="Nguyen N."/>
            <person name="Okwuonu G."/>
            <person name="Ongeri F."/>
            <person name="Pham C."/>
            <person name="Simmons D."/>
            <person name="Wilczek-Boney K."/>
            <person name="Hale W."/>
            <person name="Jakkamsetti A."/>
            <person name="Pham P."/>
            <person name="Ruth R."/>
            <person name="San Lucas F."/>
            <person name="Warren J."/>
            <person name="Zhang J."/>
            <person name="Zhao Z."/>
            <person name="Zhou C."/>
            <person name="Zhu D."/>
            <person name="Lee S."/>
            <person name="Bess C."/>
            <person name="Blankenburg K."/>
            <person name="Forbes L."/>
            <person name="Fu Q."/>
            <person name="Gubbala S."/>
            <person name="Hirani K."/>
            <person name="Jayaseelan J.C."/>
            <person name="Lara F."/>
            <person name="Munidasa M."/>
            <person name="Palculict T."/>
            <person name="Patil S."/>
            <person name="Pu L.-L."/>
            <person name="Saada N."/>
            <person name="Tang L."/>
            <person name="Weissenberger G."/>
            <person name="Zhu Y."/>
            <person name="Hemphill L."/>
            <person name="Shang Y."/>
            <person name="Youmans B."/>
            <person name="Ayvaz T."/>
            <person name="Ross M."/>
            <person name="Santibanez J."/>
            <person name="Aqrawi P."/>
            <person name="Gross S."/>
            <person name="Joshi V."/>
            <person name="Fowler G."/>
            <person name="Nazareth L."/>
            <person name="Reid J."/>
            <person name="Worley K."/>
            <person name="Petrosino J."/>
            <person name="Highlander S."/>
            <person name="Gibbs R."/>
        </authorList>
    </citation>
    <scope>NUCLEOTIDE SEQUENCE [LARGE SCALE GENOMIC DNA]</scope>
    <source>
        <strain evidence="1 2">DSM 16608</strain>
    </source>
</reference>
<protein>
    <submittedName>
        <fullName evidence="1">Uncharacterized protein</fullName>
    </submittedName>
</protein>